<dbReference type="Gene3D" id="3.40.50.10810">
    <property type="entry name" value="Tandem AAA-ATPase domain"/>
    <property type="match status" value="1"/>
</dbReference>
<dbReference type="InterPro" id="IPR038718">
    <property type="entry name" value="SNF2-like_sf"/>
</dbReference>
<dbReference type="InterPro" id="IPR014001">
    <property type="entry name" value="Helicase_ATP-bd"/>
</dbReference>
<reference evidence="3" key="1">
    <citation type="journal article" date="2022" name="G3 (Bethesda)">
        <title>Unveiling the complete genome sequence of Alicyclobacillus acidoterrestris DSM 3922T, a taint-producing strain.</title>
        <authorList>
            <person name="Leonardo I.C."/>
            <person name="Barreto Crespo M.T."/>
            <person name="Gaspar F.B."/>
        </authorList>
    </citation>
    <scope>NUCLEOTIDE SEQUENCE [LARGE SCALE GENOMIC DNA]</scope>
    <source>
        <strain evidence="3">DSM 3922</strain>
    </source>
</reference>
<gene>
    <name evidence="2" type="ORF">K1I37_07865</name>
</gene>
<dbReference type="Proteomes" id="UP000829401">
    <property type="component" value="Chromosome"/>
</dbReference>
<keyword evidence="2" id="KW-0067">ATP-binding</keyword>
<keyword evidence="3" id="KW-1185">Reference proteome</keyword>
<dbReference type="PANTHER" id="PTHR10799">
    <property type="entry name" value="SNF2/RAD54 HELICASE FAMILY"/>
    <property type="match status" value="1"/>
</dbReference>
<accession>A0A9E7CX25</accession>
<evidence type="ECO:0000313" key="2">
    <source>
        <dbReference type="EMBL" id="UNO50378.1"/>
    </source>
</evidence>
<dbReference type="GO" id="GO:0016787">
    <property type="term" value="F:hydrolase activity"/>
    <property type="evidence" value="ECO:0007669"/>
    <property type="project" value="UniProtKB-KW"/>
</dbReference>
<dbReference type="GO" id="GO:0004386">
    <property type="term" value="F:helicase activity"/>
    <property type="evidence" value="ECO:0007669"/>
    <property type="project" value="UniProtKB-KW"/>
</dbReference>
<dbReference type="CDD" id="cd18793">
    <property type="entry name" value="SF2_C_SNF"/>
    <property type="match status" value="1"/>
</dbReference>
<evidence type="ECO:0000256" key="1">
    <source>
        <dbReference type="ARBA" id="ARBA00022801"/>
    </source>
</evidence>
<dbReference type="Gene3D" id="3.40.50.300">
    <property type="entry name" value="P-loop containing nucleotide triphosphate hydrolases"/>
    <property type="match status" value="1"/>
</dbReference>
<keyword evidence="2" id="KW-0547">Nucleotide-binding</keyword>
<dbReference type="FunFam" id="3.40.50.300:FF:000533">
    <property type="entry name" value="Helicase, Snf2 family"/>
    <property type="match status" value="1"/>
</dbReference>
<dbReference type="InterPro" id="IPR049730">
    <property type="entry name" value="SNF2/RAD54-like_C"/>
</dbReference>
<dbReference type="InterPro" id="IPR001650">
    <property type="entry name" value="Helicase_C-like"/>
</dbReference>
<dbReference type="OrthoDB" id="9814088at2"/>
<protein>
    <submittedName>
        <fullName evidence="2">DEAD/DEAH box helicase</fullName>
    </submittedName>
</protein>
<dbReference type="RefSeq" id="WP_021297096.1">
    <property type="nucleotide sequence ID" value="NZ_AURB01000145.1"/>
</dbReference>
<dbReference type="AlphaFoldDB" id="T0BUW5"/>
<dbReference type="GO" id="GO:0005524">
    <property type="term" value="F:ATP binding"/>
    <property type="evidence" value="ECO:0007669"/>
    <property type="project" value="InterPro"/>
</dbReference>
<dbReference type="STRING" id="1356854.N007_10210"/>
<dbReference type="InterPro" id="IPR027417">
    <property type="entry name" value="P-loop_NTPase"/>
</dbReference>
<dbReference type="SMART" id="SM00487">
    <property type="entry name" value="DEXDc"/>
    <property type="match status" value="1"/>
</dbReference>
<proteinExistence type="predicted"/>
<keyword evidence="2" id="KW-0347">Helicase</keyword>
<dbReference type="Pfam" id="PF00271">
    <property type="entry name" value="Helicase_C"/>
    <property type="match status" value="1"/>
</dbReference>
<dbReference type="Pfam" id="PF00176">
    <property type="entry name" value="SNF2-rel_dom"/>
    <property type="match status" value="1"/>
</dbReference>
<sequence length="1047" mass="117542">MSGEDMDDNQRATLPFCLEFLVRDTVDQEDKAVFSWSDELAQSDEAHLRAAVERLLEHGYITEFHEDIRKLHLNAAALIQLLTNLREMDESLLTRAPSSAKGRLFQQAIAALSLAEEIVRTRDIFAGAFVTSFTVEACLQVLREAASAADDVMPQWGSGNGTFVGMWVPAWSIPEFCSLRLSILSGSQWSSDGSATLSPDALLYSTLDWWMLVCVDTLVRKQLFDVADATTSSGQSYRVMYRGEADVIEAWCASLKGAVGKTFPGDGWLVARTMRQALQNSGWKASNMDDYSGRNFYTLSFQLIPPPVDSTVADWRLVYQVKHRYFGWTKPLADWWRQPERVWMVGQDTLVEPDVWMLPLLREAAKVSREIRQSFALSAPSGCEIAADDVYTFLTESVSSLRALGFSIDAPNVLRENGSSVRVRVRVKRPKSESRRMNGVSRQWFDANRLVDFDWSVVIDNREISREEFAKLVANQTPFVQVEGSWRLIPVDEILRQVEELGGIDRPLSTRVLDLSRAILMSSETAQVPVQVEYQEEALPIEHVIQVLTHASNPPLVTTPPTFRGELRHYQQFGFSWLMHLRSIGCGACLADDMGLGKTVQVLAYLLALRERGEQQGTHLLVCPTSLLPNWRAELAKFAPDLSVYVHHGSDRDLSPHVRAGESGVHLVMTTYATLVRDVELLKELNVDALIVDEAQNIKNVDTKQAQAIRMIQANHRIALTGTPIENRLEELWALMDFLNPGYLGSPSWFRKTLIEGTLRNPSGDTATKLQVLLRPVLLRRRKSDPEIQTELPEKWEVSERALLTAEQAAMYQAMVDQLFTEITPLQGGGMSRRGQILATLVRLKQICDHPCLVAGGRPSVQRSGKLRQLLELLQTVVDEGESALVFTQFRDMGEILCDTIEASLGVRPQFLHGGLSAATRGKIVDDFQQGKDPSPVLILSLRAGGVGLNLTRANHVFHFDRWWNPAVEDQATDRAYRIGQTKDVQVHKMICTGTLEERIDDLITSKRELSQAIVGGTNEWVTELDDDALRELFTLSEQNIWEEEEA</sequence>
<name>T0BUW5_ALIAG</name>
<accession>T0BUW5</accession>
<dbReference type="Pfam" id="PF12419">
    <property type="entry name" value="DUF3670"/>
    <property type="match status" value="1"/>
</dbReference>
<dbReference type="SUPFAM" id="SSF52540">
    <property type="entry name" value="P-loop containing nucleoside triphosphate hydrolases"/>
    <property type="match status" value="2"/>
</dbReference>
<dbReference type="eggNOG" id="COG0553">
    <property type="taxonomic scope" value="Bacteria"/>
</dbReference>
<dbReference type="EMBL" id="CP080467">
    <property type="protein sequence ID" value="UNO50378.1"/>
    <property type="molecule type" value="Genomic_DNA"/>
</dbReference>
<dbReference type="PROSITE" id="PS51194">
    <property type="entry name" value="HELICASE_CTER"/>
    <property type="match status" value="1"/>
</dbReference>
<dbReference type="InterPro" id="IPR022138">
    <property type="entry name" value="DUF3670"/>
</dbReference>
<dbReference type="SMART" id="SM00490">
    <property type="entry name" value="HELICc"/>
    <property type="match status" value="1"/>
</dbReference>
<dbReference type="KEGG" id="aaco:K1I37_07865"/>
<dbReference type="PROSITE" id="PS51192">
    <property type="entry name" value="HELICASE_ATP_BIND_1"/>
    <property type="match status" value="1"/>
</dbReference>
<dbReference type="InterPro" id="IPR000330">
    <property type="entry name" value="SNF2_N"/>
</dbReference>
<evidence type="ECO:0000313" key="3">
    <source>
        <dbReference type="Proteomes" id="UP000829401"/>
    </source>
</evidence>
<keyword evidence="1" id="KW-0378">Hydrolase</keyword>
<organism evidence="2 3">
    <name type="scientific">Alicyclobacillus acidoterrestris (strain ATCC 49025 / DSM 3922 / CIP 106132 / NCIMB 13137 / GD3B)</name>
    <dbReference type="NCBI Taxonomy" id="1356854"/>
    <lineage>
        <taxon>Bacteria</taxon>
        <taxon>Bacillati</taxon>
        <taxon>Bacillota</taxon>
        <taxon>Bacilli</taxon>
        <taxon>Bacillales</taxon>
        <taxon>Alicyclobacillaceae</taxon>
        <taxon>Alicyclobacillus</taxon>
    </lineage>
</organism>